<keyword evidence="3" id="KW-0217">Developmental protein</keyword>
<dbReference type="AlphaFoldDB" id="A0A8J6FVW3"/>
<dbReference type="PANTHER" id="PTHR46135">
    <property type="entry name" value="NME/NM23 FAMILY MEMBER 8"/>
    <property type="match status" value="1"/>
</dbReference>
<feature type="chain" id="PRO_5035290610" description="Thioredoxin domain-containing protein 3" evidence="18">
    <location>
        <begin position="26"/>
        <end position="656"/>
    </location>
</feature>
<dbReference type="GO" id="GO:0016787">
    <property type="term" value="F:hydrolase activity"/>
    <property type="evidence" value="ECO:0007669"/>
    <property type="project" value="UniProtKB-KW"/>
</dbReference>
<feature type="region of interest" description="Disordered" evidence="17">
    <location>
        <begin position="298"/>
        <end position="325"/>
    </location>
</feature>
<dbReference type="Pfam" id="PF00085">
    <property type="entry name" value="Thioredoxin"/>
    <property type="match status" value="1"/>
</dbReference>
<dbReference type="SUPFAM" id="SSF52833">
    <property type="entry name" value="Thioredoxin-like"/>
    <property type="match status" value="1"/>
</dbReference>
<dbReference type="CDD" id="cd04416">
    <property type="entry name" value="NDPk_TX"/>
    <property type="match status" value="1"/>
</dbReference>
<dbReference type="GO" id="GO:0005737">
    <property type="term" value="C:cytoplasm"/>
    <property type="evidence" value="ECO:0007669"/>
    <property type="project" value="UniProtKB-SubCell"/>
</dbReference>
<evidence type="ECO:0000256" key="3">
    <source>
        <dbReference type="ARBA" id="ARBA00022473"/>
    </source>
</evidence>
<dbReference type="PROSITE" id="PS51374">
    <property type="entry name" value="NDPK_LIKE"/>
    <property type="match status" value="3"/>
</dbReference>
<keyword evidence="8" id="KW-0744">Spermatogenesis</keyword>
<dbReference type="Pfam" id="PF00334">
    <property type="entry name" value="NDK"/>
    <property type="match status" value="1"/>
</dbReference>
<dbReference type="GO" id="GO:0007283">
    <property type="term" value="P:spermatogenesis"/>
    <property type="evidence" value="ECO:0007669"/>
    <property type="project" value="UniProtKB-KW"/>
</dbReference>
<comment type="similarity">
    <text evidence="11">In the C-terminal section; belongs to the NDK family.</text>
</comment>
<keyword evidence="5" id="KW-0677">Repeat</keyword>
<dbReference type="InterPro" id="IPR017937">
    <property type="entry name" value="Thioredoxin_CS"/>
</dbReference>
<evidence type="ECO:0000256" key="17">
    <source>
        <dbReference type="SAM" id="MobiDB-lite"/>
    </source>
</evidence>
<evidence type="ECO:0000256" key="5">
    <source>
        <dbReference type="ARBA" id="ARBA00022737"/>
    </source>
</evidence>
<dbReference type="InterPro" id="IPR034907">
    <property type="entry name" value="NDK-like_dom"/>
</dbReference>
<evidence type="ECO:0000256" key="8">
    <source>
        <dbReference type="ARBA" id="ARBA00022871"/>
    </source>
</evidence>
<dbReference type="PANTHER" id="PTHR46135:SF2">
    <property type="entry name" value="THIOREDOXIN DOMAIN-CONTAINING PROTEIN 3"/>
    <property type="match status" value="1"/>
</dbReference>
<evidence type="ECO:0000256" key="13">
    <source>
        <dbReference type="ARBA" id="ARBA00080016"/>
    </source>
</evidence>
<keyword evidence="6" id="KW-0221">Differentiation</keyword>
<evidence type="ECO:0000256" key="18">
    <source>
        <dbReference type="SAM" id="SignalP"/>
    </source>
</evidence>
<evidence type="ECO:0000259" key="19">
    <source>
        <dbReference type="PROSITE" id="PS51352"/>
    </source>
</evidence>
<evidence type="ECO:0000256" key="4">
    <source>
        <dbReference type="ARBA" id="ARBA00022490"/>
    </source>
</evidence>
<evidence type="ECO:0000256" key="2">
    <source>
        <dbReference type="ARBA" id="ARBA00011245"/>
    </source>
</evidence>
<evidence type="ECO:0000256" key="11">
    <source>
        <dbReference type="ARBA" id="ARBA00060743"/>
    </source>
</evidence>
<evidence type="ECO:0000256" key="9">
    <source>
        <dbReference type="ARBA" id="ARBA00023157"/>
    </source>
</evidence>
<sequence length="656" mass="74902">MNLSFLVIALWLLALNLELTEESMATIILATYLIRQMASKKREVQLQTVINSQNLWDDMLLNKGLTVIDVYQAWCGPCKAVQPLFRKLKNELNEDEILHFAVAEADNIVTLQSFRDKCEPVFLFSLNGKIIEKIQGANAPLINRKVITLIEEEKKIAAGEMARPQYVEITLVDQSEEELGDSQYDSIGESYSMTILKPDAVLRRKHIEVKEKSLSLISLKSHQGSLTCGKSKDRPPPSRSSKIIKEGFIIEAKDNMFLPEELVREFYIHLADQPDFEEFVAFVISGLSCVLLTSQGEEEEVIQEETQSQSEEEEEELSEHPDEPHVKFAPMVAMKKKRDSLQEYLERQHIAEFCDVEDDPSKVSKFIDILFPDFKTMKSMNIQRTLAILRPEVYEDRKDDVLDIIQKEGFTILMQRQMLLSEEEARTVCKNYENEEYFSKLLANMSSSPSYVLVLLRANALEYWKELMGPKTVEEAFTSDQESLCAQFATGNFPINQFYGSSSRAVAEKEIEYFFPPQSTLALIKPHVNQEQRLEILRAIKEAGFEITMLKEMLLIPEHANKIYFKITGREFYKNVLEVLASGTSIIMVLTKWNAVAEWRRMMGPVDPEEAKLLSPDSLRANYGLDILRNAVHGASNASEAAVTINNVFTEDNPED</sequence>
<dbReference type="GO" id="GO:0030154">
    <property type="term" value="P:cell differentiation"/>
    <property type="evidence" value="ECO:0007669"/>
    <property type="project" value="UniProtKB-KW"/>
</dbReference>
<dbReference type="InterPro" id="IPR051766">
    <property type="entry name" value="TXND_domain-containing"/>
</dbReference>
<comment type="caution">
    <text evidence="20">The sequence shown here is derived from an EMBL/GenBank/DDBJ whole genome shotgun (WGS) entry which is preliminary data.</text>
</comment>
<comment type="function">
    <text evidence="10">Probably required during the final stages of sperm tail maturation in the testis and/or epididymis, where extensive disulfide bonding of fibrous sheath (FS) proteins occurs. In vitro, it has neither nucleoside diphosphate kinase (NDPK) activity nor reducing activity on disulfide bonds. Exhibits a 3'-5' exonuclease activity with a preference for single-stranded DNA, suggesting roles in DNA proofreading and repair.</text>
</comment>
<evidence type="ECO:0000256" key="7">
    <source>
        <dbReference type="ARBA" id="ARBA00022801"/>
    </source>
</evidence>
<dbReference type="GO" id="GO:0036126">
    <property type="term" value="C:sperm flagellum"/>
    <property type="evidence" value="ECO:0007669"/>
    <property type="project" value="UniProtKB-ARBA"/>
</dbReference>
<feature type="signal peptide" evidence="18">
    <location>
        <begin position="1"/>
        <end position="25"/>
    </location>
</feature>
<evidence type="ECO:0000256" key="15">
    <source>
        <dbReference type="ARBA" id="ARBA00080800"/>
    </source>
</evidence>
<dbReference type="FunFam" id="3.30.70.141:FF:000012">
    <property type="entry name" value="Thioredoxin domain-containing protein 3"/>
    <property type="match status" value="1"/>
</dbReference>
<dbReference type="PROSITE" id="PS00194">
    <property type="entry name" value="THIOREDOXIN_1"/>
    <property type="match status" value="1"/>
</dbReference>
<gene>
    <name evidence="20" type="ORF">LTLLF_202405</name>
</gene>
<dbReference type="SUPFAM" id="SSF54919">
    <property type="entry name" value="Nucleoside diphosphate kinase, NDK"/>
    <property type="match status" value="3"/>
</dbReference>
<proteinExistence type="inferred from homology"/>
<comment type="subcellular location">
    <subcellularLocation>
        <location evidence="1">Cytoplasm</location>
    </subcellularLocation>
</comment>
<evidence type="ECO:0000313" key="20">
    <source>
        <dbReference type="EMBL" id="KAH0500160.1"/>
    </source>
</evidence>
<dbReference type="Gene3D" id="3.40.30.10">
    <property type="entry name" value="Glutaredoxin"/>
    <property type="match status" value="1"/>
</dbReference>
<keyword evidence="7" id="KW-0378">Hydrolase</keyword>
<dbReference type="SMART" id="SM00562">
    <property type="entry name" value="NDK"/>
    <property type="match status" value="2"/>
</dbReference>
<reference evidence="20" key="1">
    <citation type="submission" date="2020-03" db="EMBL/GenBank/DDBJ databases">
        <title>Studies in the Genomics of Life Span.</title>
        <authorList>
            <person name="Glass D."/>
        </authorList>
    </citation>
    <scope>NUCLEOTIDE SEQUENCE</scope>
    <source>
        <strain evidence="20">LTLLF</strain>
        <tissue evidence="20">Muscle</tissue>
    </source>
</reference>
<evidence type="ECO:0000256" key="6">
    <source>
        <dbReference type="ARBA" id="ARBA00022782"/>
    </source>
</evidence>
<dbReference type="InterPro" id="IPR036850">
    <property type="entry name" value="NDK-like_dom_sf"/>
</dbReference>
<comment type="similarity">
    <text evidence="16">Belongs to the NDK family.</text>
</comment>
<evidence type="ECO:0000256" key="14">
    <source>
        <dbReference type="ARBA" id="ARBA00080209"/>
    </source>
</evidence>
<evidence type="ECO:0000256" key="10">
    <source>
        <dbReference type="ARBA" id="ARBA00058364"/>
    </source>
</evidence>
<feature type="domain" description="Thioredoxin" evidence="19">
    <location>
        <begin position="35"/>
        <end position="155"/>
    </location>
</feature>
<dbReference type="Proteomes" id="UP000710432">
    <property type="component" value="Unassembled WGS sequence"/>
</dbReference>
<protein>
    <recommendedName>
        <fullName evidence="12">Thioredoxin domain-containing protein 3</fullName>
    </recommendedName>
    <alternativeName>
        <fullName evidence="14">3'-5' exonuclease NME8</fullName>
    </alternativeName>
    <alternativeName>
        <fullName evidence="15">NME/NM23 family member 8</fullName>
    </alternativeName>
    <alternativeName>
        <fullName evidence="13">Spermatid-specific thioredoxin-2</fullName>
    </alternativeName>
</protein>
<dbReference type="CDD" id="cd02948">
    <property type="entry name" value="TRX_NDPK"/>
    <property type="match status" value="1"/>
</dbReference>
<evidence type="ECO:0000313" key="21">
    <source>
        <dbReference type="Proteomes" id="UP000710432"/>
    </source>
</evidence>
<keyword evidence="9" id="KW-1015">Disulfide bond</keyword>
<evidence type="ECO:0000256" key="12">
    <source>
        <dbReference type="ARBA" id="ARBA00068138"/>
    </source>
</evidence>
<name>A0A8J6FVW3_MICOH</name>
<keyword evidence="18" id="KW-0732">Signal</keyword>
<organism evidence="20 21">
    <name type="scientific">Microtus ochrogaster</name>
    <name type="common">Prairie vole</name>
    <dbReference type="NCBI Taxonomy" id="79684"/>
    <lineage>
        <taxon>Eukaryota</taxon>
        <taxon>Metazoa</taxon>
        <taxon>Chordata</taxon>
        <taxon>Craniata</taxon>
        <taxon>Vertebrata</taxon>
        <taxon>Euteleostomi</taxon>
        <taxon>Mammalia</taxon>
        <taxon>Eutheria</taxon>
        <taxon>Euarchontoglires</taxon>
        <taxon>Glires</taxon>
        <taxon>Rodentia</taxon>
        <taxon>Myomorpha</taxon>
        <taxon>Muroidea</taxon>
        <taxon>Cricetidae</taxon>
        <taxon>Arvicolinae</taxon>
        <taxon>Microtus</taxon>
    </lineage>
</organism>
<dbReference type="EMBL" id="JAATJU010027768">
    <property type="protein sequence ID" value="KAH0500160.1"/>
    <property type="molecule type" value="Genomic_DNA"/>
</dbReference>
<comment type="subunit">
    <text evidence="2">Monomer.</text>
</comment>
<comment type="caution">
    <text evidence="16">Lacks conserved residue(s) required for the propagation of feature annotation.</text>
</comment>
<evidence type="ECO:0000256" key="16">
    <source>
        <dbReference type="PROSITE-ProRule" id="PRU00706"/>
    </source>
</evidence>
<accession>A0A8J6FVW3</accession>
<dbReference type="Gene3D" id="3.30.70.141">
    <property type="entry name" value="Nucleoside diphosphate kinase-like domain"/>
    <property type="match status" value="3"/>
</dbReference>
<keyword evidence="4" id="KW-0963">Cytoplasm</keyword>
<dbReference type="InterPro" id="IPR036249">
    <property type="entry name" value="Thioredoxin-like_sf"/>
</dbReference>
<dbReference type="PROSITE" id="PS51352">
    <property type="entry name" value="THIOREDOXIN_2"/>
    <property type="match status" value="1"/>
</dbReference>
<evidence type="ECO:0000256" key="1">
    <source>
        <dbReference type="ARBA" id="ARBA00004496"/>
    </source>
</evidence>
<dbReference type="InterPro" id="IPR013766">
    <property type="entry name" value="Thioredoxin_domain"/>
</dbReference>